<protein>
    <submittedName>
        <fullName evidence="2">Uncharacterized protein</fullName>
    </submittedName>
</protein>
<evidence type="ECO:0000313" key="3">
    <source>
        <dbReference type="Proteomes" id="UP001383192"/>
    </source>
</evidence>
<organism evidence="2 3">
    <name type="scientific">Paramarasmius palmivorus</name>
    <dbReference type="NCBI Taxonomy" id="297713"/>
    <lineage>
        <taxon>Eukaryota</taxon>
        <taxon>Fungi</taxon>
        <taxon>Dikarya</taxon>
        <taxon>Basidiomycota</taxon>
        <taxon>Agaricomycotina</taxon>
        <taxon>Agaricomycetes</taxon>
        <taxon>Agaricomycetidae</taxon>
        <taxon>Agaricales</taxon>
        <taxon>Marasmiineae</taxon>
        <taxon>Marasmiaceae</taxon>
        <taxon>Paramarasmius</taxon>
    </lineage>
</organism>
<feature type="region of interest" description="Disordered" evidence="1">
    <location>
        <begin position="181"/>
        <end position="219"/>
    </location>
</feature>
<proteinExistence type="predicted"/>
<dbReference type="Proteomes" id="UP001383192">
    <property type="component" value="Unassembled WGS sequence"/>
</dbReference>
<gene>
    <name evidence="2" type="ORF">VNI00_016054</name>
</gene>
<evidence type="ECO:0000256" key="1">
    <source>
        <dbReference type="SAM" id="MobiDB-lite"/>
    </source>
</evidence>
<keyword evidence="3" id="KW-1185">Reference proteome</keyword>
<comment type="caution">
    <text evidence="2">The sequence shown here is derived from an EMBL/GenBank/DDBJ whole genome shotgun (WGS) entry which is preliminary data.</text>
</comment>
<name>A0AAW0BGE9_9AGAR</name>
<accession>A0AAW0BGE9</accession>
<reference evidence="2 3" key="1">
    <citation type="submission" date="2024-01" db="EMBL/GenBank/DDBJ databases">
        <title>A draft genome for a cacao thread blight-causing isolate of Paramarasmius palmivorus.</title>
        <authorList>
            <person name="Baruah I.K."/>
            <person name="Bukari Y."/>
            <person name="Amoako-Attah I."/>
            <person name="Meinhardt L.W."/>
            <person name="Bailey B.A."/>
            <person name="Cohen S.P."/>
        </authorList>
    </citation>
    <scope>NUCLEOTIDE SEQUENCE [LARGE SCALE GENOMIC DNA]</scope>
    <source>
        <strain evidence="2 3">GH-12</strain>
    </source>
</reference>
<feature type="compositionally biased region" description="Polar residues" evidence="1">
    <location>
        <begin position="207"/>
        <end position="219"/>
    </location>
</feature>
<dbReference type="EMBL" id="JAYKXP010000116">
    <property type="protein sequence ID" value="KAK7025343.1"/>
    <property type="molecule type" value="Genomic_DNA"/>
</dbReference>
<sequence>MSHIHGSNDVDSDSDTAYGWNISKLCEAANHLRLAPEYTPYCCEPEVHSDIALPLPLYEPEYNWYLFLTPTPQPSLKPGIYRDFRCRVSLASLDQTLTPLSAIKSQFTNVSAQEGDCIFRGADTLEDARRIWRKQCIRHHREDPRHLAGQEALDDAAYSAASQAKAALVYEEIVSAYPQFRPRRRRRDHHNDQSSSVSANLGECSVQAPTSNADSTTRVTRSQSALSGWHIYLVHANGQRRHRSLEYALASLHSQGSTAPARLVLARTNDRARGVFEAETGIRQENVAANTL</sequence>
<dbReference type="AlphaFoldDB" id="A0AAW0BGE9"/>
<evidence type="ECO:0000313" key="2">
    <source>
        <dbReference type="EMBL" id="KAK7025343.1"/>
    </source>
</evidence>